<sequence length="122" mass="13314">MITKGDKNKARLKRHLRVRKKINGTVARPRLSVFRSAKHMYAQLIDDVQGVTLAAASTQDKELTEAIGNGGSVEAARKVGELLAKRAQAKGVNQVVFDRGGYLYHGRIQALADAAREAGLEF</sequence>
<keyword evidence="5 7" id="KW-0687">Ribonucleoprotein</keyword>
<keyword evidence="3 7" id="KW-0694">RNA-binding</keyword>
<dbReference type="GO" id="GO:0008097">
    <property type="term" value="F:5S rRNA binding"/>
    <property type="evidence" value="ECO:0007669"/>
    <property type="project" value="TreeGrafter"/>
</dbReference>
<keyword evidence="4 7" id="KW-0689">Ribosomal protein</keyword>
<evidence type="ECO:0000256" key="4">
    <source>
        <dbReference type="ARBA" id="ARBA00022980"/>
    </source>
</evidence>
<comment type="similarity">
    <text evidence="1 7">Belongs to the universal ribosomal protein uL18 family.</text>
</comment>
<accession>A0A1B2DH55</accession>
<reference evidence="8" key="1">
    <citation type="submission" date="2016-08" db="EMBL/GenBank/DDBJ databases">
        <title>Complete Genome Seqeunce of Paenibacillus sp. BIHB 4019 from tea rhizoplane.</title>
        <authorList>
            <person name="Thakur R."/>
            <person name="Swarnkar M.K."/>
            <person name="Gulati A."/>
        </authorList>
    </citation>
    <scope>NUCLEOTIDE SEQUENCE [LARGE SCALE GENOMIC DNA]</scope>
    <source>
        <strain evidence="8">BIHB4019</strain>
    </source>
</reference>
<keyword evidence="2 7" id="KW-0699">rRNA-binding</keyword>
<comment type="function">
    <text evidence="7">This is one of the proteins that bind and probably mediate the attachment of the 5S RNA into the large ribosomal subunit, where it forms part of the central protuberance.</text>
</comment>
<evidence type="ECO:0000256" key="1">
    <source>
        <dbReference type="ARBA" id="ARBA00007116"/>
    </source>
</evidence>
<dbReference type="InterPro" id="IPR057268">
    <property type="entry name" value="Ribosomal_L18"/>
</dbReference>
<evidence type="ECO:0000256" key="3">
    <source>
        <dbReference type="ARBA" id="ARBA00022884"/>
    </source>
</evidence>
<evidence type="ECO:0000313" key="8">
    <source>
        <dbReference type="EMBL" id="ANY67064.1"/>
    </source>
</evidence>
<dbReference type="SUPFAM" id="SSF53137">
    <property type="entry name" value="Translational machinery components"/>
    <property type="match status" value="1"/>
</dbReference>
<dbReference type="FunFam" id="3.30.420.100:FF:000001">
    <property type="entry name" value="50S ribosomal protein L18"/>
    <property type="match status" value="1"/>
</dbReference>
<evidence type="ECO:0000256" key="6">
    <source>
        <dbReference type="ARBA" id="ARBA00035197"/>
    </source>
</evidence>
<name>A0A1B2DH55_9BACL</name>
<dbReference type="GO" id="GO:0006412">
    <property type="term" value="P:translation"/>
    <property type="evidence" value="ECO:0007669"/>
    <property type="project" value="UniProtKB-UniRule"/>
</dbReference>
<protein>
    <recommendedName>
        <fullName evidence="6 7">Large ribosomal subunit protein uL18</fullName>
    </recommendedName>
</protein>
<dbReference type="Gene3D" id="3.30.420.100">
    <property type="match status" value="1"/>
</dbReference>
<dbReference type="AlphaFoldDB" id="A0A1B2DH55"/>
<dbReference type="PANTHER" id="PTHR12899:SF3">
    <property type="entry name" value="LARGE RIBOSOMAL SUBUNIT PROTEIN UL18M"/>
    <property type="match status" value="1"/>
</dbReference>
<evidence type="ECO:0000256" key="5">
    <source>
        <dbReference type="ARBA" id="ARBA00023274"/>
    </source>
</evidence>
<dbReference type="RefSeq" id="WP_046234240.1">
    <property type="nucleotide sequence ID" value="NZ_CP016808.1"/>
</dbReference>
<gene>
    <name evidence="7" type="primary">rplR</name>
    <name evidence="8" type="ORF">BBD42_11720</name>
</gene>
<comment type="subunit">
    <text evidence="7">Part of the 50S ribosomal subunit; part of the 5S rRNA/L5/L18/L25 subcomplex. Contacts the 5S and 23S rRNAs.</text>
</comment>
<evidence type="ECO:0000256" key="2">
    <source>
        <dbReference type="ARBA" id="ARBA00022730"/>
    </source>
</evidence>
<dbReference type="NCBIfam" id="TIGR00060">
    <property type="entry name" value="L18_bact"/>
    <property type="match status" value="1"/>
</dbReference>
<dbReference type="PANTHER" id="PTHR12899">
    <property type="entry name" value="39S RIBOSOMAL PROTEIN L18, MITOCHONDRIAL"/>
    <property type="match status" value="1"/>
</dbReference>
<dbReference type="InterPro" id="IPR004389">
    <property type="entry name" value="Ribosomal_uL18_bac-type"/>
</dbReference>
<dbReference type="CDD" id="cd00432">
    <property type="entry name" value="Ribosomal_L18_L5e"/>
    <property type="match status" value="1"/>
</dbReference>
<dbReference type="GO" id="GO:0003735">
    <property type="term" value="F:structural constituent of ribosome"/>
    <property type="evidence" value="ECO:0007669"/>
    <property type="project" value="InterPro"/>
</dbReference>
<proteinExistence type="inferred from homology"/>
<dbReference type="InterPro" id="IPR005484">
    <property type="entry name" value="Ribosomal_uL18_bac/plant/anim"/>
</dbReference>
<organism evidence="8">
    <name type="scientific">Paenibacillus sp. BIHB 4019</name>
    <dbReference type="NCBI Taxonomy" id="1870819"/>
    <lineage>
        <taxon>Bacteria</taxon>
        <taxon>Bacillati</taxon>
        <taxon>Bacillota</taxon>
        <taxon>Bacilli</taxon>
        <taxon>Bacillales</taxon>
        <taxon>Paenibacillaceae</taxon>
        <taxon>Paenibacillus</taxon>
    </lineage>
</organism>
<dbReference type="Pfam" id="PF00861">
    <property type="entry name" value="Ribosomal_L18p"/>
    <property type="match status" value="1"/>
</dbReference>
<dbReference type="GO" id="GO:0022625">
    <property type="term" value="C:cytosolic large ribosomal subunit"/>
    <property type="evidence" value="ECO:0007669"/>
    <property type="project" value="TreeGrafter"/>
</dbReference>
<evidence type="ECO:0000256" key="7">
    <source>
        <dbReference type="HAMAP-Rule" id="MF_01337"/>
    </source>
</evidence>
<dbReference type="EMBL" id="CP016808">
    <property type="protein sequence ID" value="ANY67064.1"/>
    <property type="molecule type" value="Genomic_DNA"/>
</dbReference>
<dbReference type="HAMAP" id="MF_01337_B">
    <property type="entry name" value="Ribosomal_uL18_B"/>
    <property type="match status" value="1"/>
</dbReference>